<dbReference type="AlphaFoldDB" id="A0A101HK68"/>
<evidence type="ECO:0000256" key="8">
    <source>
        <dbReference type="SAM" id="Phobius"/>
    </source>
</evidence>
<evidence type="ECO:0000256" key="3">
    <source>
        <dbReference type="ARBA" id="ARBA00022676"/>
    </source>
</evidence>
<feature type="transmembrane region" description="Helical" evidence="8">
    <location>
        <begin position="119"/>
        <end position="142"/>
    </location>
</feature>
<feature type="transmembrane region" description="Helical" evidence="8">
    <location>
        <begin position="309"/>
        <end position="326"/>
    </location>
</feature>
<keyword evidence="5 8" id="KW-0812">Transmembrane</keyword>
<dbReference type="InterPro" id="IPR050297">
    <property type="entry name" value="LipidA_mod_glycosyltrf_83"/>
</dbReference>
<protein>
    <submittedName>
        <fullName evidence="10">Dolichyl-phosphate-mannose-protein mannosyltransferase family protein</fullName>
    </submittedName>
</protein>
<keyword evidence="7 8" id="KW-0472">Membrane</keyword>
<evidence type="ECO:0000256" key="4">
    <source>
        <dbReference type="ARBA" id="ARBA00022679"/>
    </source>
</evidence>
<proteinExistence type="predicted"/>
<accession>A0A101HK68</accession>
<feature type="transmembrane region" description="Helical" evidence="8">
    <location>
        <begin position="200"/>
        <end position="221"/>
    </location>
</feature>
<name>A0A101HK68_9BACT</name>
<evidence type="ECO:0000256" key="2">
    <source>
        <dbReference type="ARBA" id="ARBA00022475"/>
    </source>
</evidence>
<evidence type="ECO:0000259" key="9">
    <source>
        <dbReference type="Pfam" id="PF13231"/>
    </source>
</evidence>
<feature type="transmembrane region" description="Helical" evidence="8">
    <location>
        <begin position="397"/>
        <end position="417"/>
    </location>
</feature>
<evidence type="ECO:0000256" key="7">
    <source>
        <dbReference type="ARBA" id="ARBA00023136"/>
    </source>
</evidence>
<evidence type="ECO:0000313" key="10">
    <source>
        <dbReference type="EMBL" id="KUK78269.1"/>
    </source>
</evidence>
<feature type="transmembrane region" description="Helical" evidence="8">
    <location>
        <begin position="285"/>
        <end position="303"/>
    </location>
</feature>
<organism evidence="10 11">
    <name type="scientific">Proteiniphilum acetatigenes</name>
    <dbReference type="NCBI Taxonomy" id="294710"/>
    <lineage>
        <taxon>Bacteria</taxon>
        <taxon>Pseudomonadati</taxon>
        <taxon>Bacteroidota</taxon>
        <taxon>Bacteroidia</taxon>
        <taxon>Bacteroidales</taxon>
        <taxon>Dysgonomonadaceae</taxon>
        <taxon>Proteiniphilum</taxon>
    </lineage>
</organism>
<dbReference type="Proteomes" id="UP000053860">
    <property type="component" value="Unassembled WGS sequence"/>
</dbReference>
<keyword evidence="4 10" id="KW-0808">Transferase</keyword>
<dbReference type="Pfam" id="PF13231">
    <property type="entry name" value="PMT_2"/>
    <property type="match status" value="1"/>
</dbReference>
<gene>
    <name evidence="10" type="ORF">XD92_0419</name>
</gene>
<keyword evidence="3 10" id="KW-0328">Glycosyltransferase</keyword>
<feature type="transmembrane region" description="Helical" evidence="8">
    <location>
        <begin position="370"/>
        <end position="390"/>
    </location>
</feature>
<feature type="domain" description="Glycosyltransferase RgtA/B/C/D-like" evidence="9">
    <location>
        <begin position="56"/>
        <end position="215"/>
    </location>
</feature>
<dbReference type="GO" id="GO:0009103">
    <property type="term" value="P:lipopolysaccharide biosynthetic process"/>
    <property type="evidence" value="ECO:0007669"/>
    <property type="project" value="UniProtKB-ARBA"/>
</dbReference>
<sequence length="516" mass="59162">MKKSHLFLIWFVALLPILLMRDFTPSNELRYLNIVDEALQNGNIFTFTNQGELYADKPPLHFWLMMAGKRILGAHRMWYYALLSIIPALVIIATMTRWMRRQQGTDETTTSLMLMTTGLFIGVGIIVRMDMLMTMFIVLSLYTFYQMYQGEKLKRNSLLFPLYIFLALFSKGPLGILIPFVSTLVFLAYKKKLSDFPRYWGWKSLAILLTGCLIWFTGVYLEGGSEYIHNLLFRQTVGRGINAFHHKEPFYYYAISSWYVLAPWSLLSIGIFVVSLYQKKIRSDLEQFFAITVLSSFILLSIISAKLAIYSLPVIPFLICLTLLLLPKFHSGNRWIALSLAIPAIILILSLPAVILLSGSEEMHYLGIPLIYASTGILSLTGVMTIYQLYKKSSVVAAIRSMSLGILLSIFIAGWSMPQLNPYLGWRELCEKATALSEEHGVDEFWVHRISRAENMDVYLGKDIIKVEKEEILRPSAEKKLLLLPTKVIQRDSEIRRAIQDKEQYRIGDHTIVIFP</sequence>
<comment type="caution">
    <text evidence="10">The sequence shown here is derived from an EMBL/GenBank/DDBJ whole genome shotgun (WGS) entry which is preliminary data.</text>
</comment>
<keyword evidence="6 8" id="KW-1133">Transmembrane helix</keyword>
<comment type="subcellular location">
    <subcellularLocation>
        <location evidence="1">Cell membrane</location>
        <topology evidence="1">Multi-pass membrane protein</topology>
    </subcellularLocation>
</comment>
<evidence type="ECO:0000256" key="1">
    <source>
        <dbReference type="ARBA" id="ARBA00004651"/>
    </source>
</evidence>
<dbReference type="PANTHER" id="PTHR33908">
    <property type="entry name" value="MANNOSYLTRANSFERASE YKCB-RELATED"/>
    <property type="match status" value="1"/>
</dbReference>
<keyword evidence="2" id="KW-1003">Cell membrane</keyword>
<evidence type="ECO:0000256" key="5">
    <source>
        <dbReference type="ARBA" id="ARBA00022692"/>
    </source>
</evidence>
<evidence type="ECO:0000256" key="6">
    <source>
        <dbReference type="ARBA" id="ARBA00022989"/>
    </source>
</evidence>
<feature type="transmembrane region" description="Helical" evidence="8">
    <location>
        <begin position="77"/>
        <end position="98"/>
    </location>
</feature>
<dbReference type="GO" id="GO:0010041">
    <property type="term" value="P:response to iron(III) ion"/>
    <property type="evidence" value="ECO:0007669"/>
    <property type="project" value="TreeGrafter"/>
</dbReference>
<feature type="transmembrane region" description="Helical" evidence="8">
    <location>
        <begin position="250"/>
        <end position="273"/>
    </location>
</feature>
<feature type="transmembrane region" description="Helical" evidence="8">
    <location>
        <begin position="162"/>
        <end position="188"/>
    </location>
</feature>
<feature type="transmembrane region" description="Helical" evidence="8">
    <location>
        <begin position="335"/>
        <end position="358"/>
    </location>
</feature>
<dbReference type="InterPro" id="IPR038731">
    <property type="entry name" value="RgtA/B/C-like"/>
</dbReference>
<dbReference type="GO" id="GO:0016763">
    <property type="term" value="F:pentosyltransferase activity"/>
    <property type="evidence" value="ECO:0007669"/>
    <property type="project" value="TreeGrafter"/>
</dbReference>
<dbReference type="GO" id="GO:0005886">
    <property type="term" value="C:plasma membrane"/>
    <property type="evidence" value="ECO:0007669"/>
    <property type="project" value="UniProtKB-SubCell"/>
</dbReference>
<reference evidence="11" key="1">
    <citation type="journal article" date="2015" name="MBio">
        <title>Genome-Resolved Metagenomic Analysis Reveals Roles for Candidate Phyla and Other Microbial Community Members in Biogeochemical Transformations in Oil Reservoirs.</title>
        <authorList>
            <person name="Hu P."/>
            <person name="Tom L."/>
            <person name="Singh A."/>
            <person name="Thomas B.C."/>
            <person name="Baker B.J."/>
            <person name="Piceno Y.M."/>
            <person name="Andersen G.L."/>
            <person name="Banfield J.F."/>
        </authorList>
    </citation>
    <scope>NUCLEOTIDE SEQUENCE [LARGE SCALE GENOMIC DNA]</scope>
</reference>
<dbReference type="EMBL" id="LGGN01000052">
    <property type="protein sequence ID" value="KUK78269.1"/>
    <property type="molecule type" value="Genomic_DNA"/>
</dbReference>
<dbReference type="PANTHER" id="PTHR33908:SF3">
    <property type="entry name" value="UNDECAPRENYL PHOSPHATE-ALPHA-4-AMINO-4-DEOXY-L-ARABINOSE ARABINOSYL TRANSFERASE"/>
    <property type="match status" value="1"/>
</dbReference>
<evidence type="ECO:0000313" key="11">
    <source>
        <dbReference type="Proteomes" id="UP000053860"/>
    </source>
</evidence>